<feature type="compositionally biased region" description="Low complexity" evidence="2">
    <location>
        <begin position="57"/>
        <end position="70"/>
    </location>
</feature>
<feature type="domain" description="Bacterial phospholipase C C-terminal" evidence="3">
    <location>
        <begin position="790"/>
        <end position="862"/>
    </location>
</feature>
<feature type="compositionally biased region" description="Basic and acidic residues" evidence="2">
    <location>
        <begin position="44"/>
        <end position="56"/>
    </location>
</feature>
<feature type="region of interest" description="Disordered" evidence="2">
    <location>
        <begin position="44"/>
        <end position="70"/>
    </location>
</feature>
<accession>A0A1H4AM26</accession>
<evidence type="ECO:0000313" key="4">
    <source>
        <dbReference type="EMBL" id="SEA36828.1"/>
    </source>
</evidence>
<dbReference type="NCBIfam" id="TIGR01409">
    <property type="entry name" value="TAT_signal_seq"/>
    <property type="match status" value="1"/>
</dbReference>
<dbReference type="Pfam" id="PF04185">
    <property type="entry name" value="Phosphoesterase"/>
    <property type="match status" value="1"/>
</dbReference>
<sequence>MYLKAQGSSGHLSNTLIPHLLYKQAQLITYAAKNTDYDTMQANKKDLSNTKARDNNQQDSMDSSSNRNASSYNRRSFLKDAAILSGAAGLSSVLPFSIQKAFAINADPGTTFMDAEHIILLMQENRSFDHMFGTLQGVRGFNDPRAKRLPSADKVWIQKDKEGKAICPFHIDIEKTKVTWQGGLPHSWDDQSLARNGGKHDHWIIQKTPMTMGHYNRQDVPFYYQLADCFTICDQNFCSSLTGTTPNRLFYWTGNIRPDKSWGSVAAVGNEFAESRDNAYVDWMTFPEVLEDAGVSWRIYQNELWTPHLQPDNKDYWLGNYGDNSIEYVKRHQVKLSAYFRKNGDHTANPALSPSEVHRKYDQLSQKQKNLIDNAFTTNIDDRDEYLKLAPLSYTDDQGKNWTVELPKADIFKKFRADVDQGSLPTVSWLVAPQAFCDHTSSPLYGTWYVSEVLDILTKNPETWKKTILIINYDENDGYFDHIPPFVVPRPGDQDAGKVSEGIDTHSDYHKTDDRPIGLGYRVPMIVASPWSKGGYVNSQLSDHTSVLQFLEHFLTKKTGKAIECPGISSWRRVISSDLTSIFRPYNGEQFPLPAFLNRDQSVIRIRKAKDKPKQLTPSPLTGQQIQLINNNPSFATAVKDMMSSQEKGTRPACALPYQLSVGSKLDKTHKKLQLIFSSYAAIAHTQDESSKKGAPFNMYTGKTFQGELGKTWFYTVSKDSKLTDEIDLTGFVQADNSQASVHLHSDNLEYDLHIDGPNGFYRGLTGSLQDPELDINWLAPDQVQKSTAKNREVVLAFKNREHKALEIVLTDNLYGMGTKTITILASQHKTLHIPLDKQYGWYDFTIRVKGYAPCQRQYAGHIENGESSRTDPFMGMEV</sequence>
<gene>
    <name evidence="4" type="ORF">SAMN05192529_11563</name>
</gene>
<dbReference type="Gene3D" id="3.40.720.10">
    <property type="entry name" value="Alkaline Phosphatase, subunit A"/>
    <property type="match status" value="2"/>
</dbReference>
<evidence type="ECO:0000256" key="1">
    <source>
        <dbReference type="ARBA" id="ARBA00022801"/>
    </source>
</evidence>
<dbReference type="InterPro" id="IPR007312">
    <property type="entry name" value="Phosphoesterase"/>
</dbReference>
<dbReference type="InterPro" id="IPR017767">
    <property type="entry name" value="PC-PLC"/>
</dbReference>
<keyword evidence="1" id="KW-0378">Hydrolase</keyword>
<dbReference type="PANTHER" id="PTHR31956:SF1">
    <property type="entry name" value="NON-SPECIFIC PHOSPHOLIPASE C1"/>
    <property type="match status" value="1"/>
</dbReference>
<name>A0A1H4AM26_9BACT</name>
<dbReference type="Pfam" id="PF05506">
    <property type="entry name" value="PLipase_C_C"/>
    <property type="match status" value="2"/>
</dbReference>
<dbReference type="GO" id="GO:0034480">
    <property type="term" value="F:phosphatidylcholine phospholipase C activity"/>
    <property type="evidence" value="ECO:0007669"/>
    <property type="project" value="InterPro"/>
</dbReference>
<dbReference type="InterPro" id="IPR017850">
    <property type="entry name" value="Alkaline_phosphatase_core_sf"/>
</dbReference>
<feature type="domain" description="Bacterial phospholipase C C-terminal" evidence="3">
    <location>
        <begin position="652"/>
        <end position="767"/>
    </location>
</feature>
<protein>
    <submittedName>
        <fullName evidence="4">Phospholipase C</fullName>
    </submittedName>
</protein>
<dbReference type="AlphaFoldDB" id="A0A1H4AM26"/>
<dbReference type="CDD" id="cd16014">
    <property type="entry name" value="PLC"/>
    <property type="match status" value="1"/>
</dbReference>
<dbReference type="InterPro" id="IPR008475">
    <property type="entry name" value="PLipase_C_C"/>
</dbReference>
<dbReference type="PANTHER" id="PTHR31956">
    <property type="entry name" value="NON-SPECIFIC PHOSPHOLIPASE C4-RELATED"/>
    <property type="match status" value="1"/>
</dbReference>
<dbReference type="EMBL" id="FNQY01000015">
    <property type="protein sequence ID" value="SEA36828.1"/>
    <property type="molecule type" value="Genomic_DNA"/>
</dbReference>
<dbReference type="NCBIfam" id="TIGR03396">
    <property type="entry name" value="PC_PLC"/>
    <property type="match status" value="1"/>
</dbReference>
<proteinExistence type="predicted"/>
<dbReference type="InterPro" id="IPR019546">
    <property type="entry name" value="TAT_signal_bac_arc"/>
</dbReference>
<dbReference type="Proteomes" id="UP000199041">
    <property type="component" value="Unassembled WGS sequence"/>
</dbReference>
<evidence type="ECO:0000313" key="5">
    <source>
        <dbReference type="Proteomes" id="UP000199041"/>
    </source>
</evidence>
<reference evidence="4 5" key="1">
    <citation type="submission" date="2016-10" db="EMBL/GenBank/DDBJ databases">
        <authorList>
            <person name="de Groot N.N."/>
        </authorList>
    </citation>
    <scope>NUCLEOTIDE SEQUENCE [LARGE SCALE GENOMIC DNA]</scope>
    <source>
        <strain evidence="4 5">Vu-144</strain>
    </source>
</reference>
<evidence type="ECO:0000259" key="3">
    <source>
        <dbReference type="Pfam" id="PF05506"/>
    </source>
</evidence>
<dbReference type="GO" id="GO:0016042">
    <property type="term" value="P:lipid catabolic process"/>
    <property type="evidence" value="ECO:0007669"/>
    <property type="project" value="InterPro"/>
</dbReference>
<evidence type="ECO:0000256" key="2">
    <source>
        <dbReference type="SAM" id="MobiDB-lite"/>
    </source>
</evidence>
<keyword evidence="5" id="KW-1185">Reference proteome</keyword>
<dbReference type="STRING" id="551991.SAMN05192529_11563"/>
<organism evidence="4 5">
    <name type="scientific">Arachidicoccus rhizosphaerae</name>
    <dbReference type="NCBI Taxonomy" id="551991"/>
    <lineage>
        <taxon>Bacteria</taxon>
        <taxon>Pseudomonadati</taxon>
        <taxon>Bacteroidota</taxon>
        <taxon>Chitinophagia</taxon>
        <taxon>Chitinophagales</taxon>
        <taxon>Chitinophagaceae</taxon>
        <taxon>Arachidicoccus</taxon>
    </lineage>
</organism>